<accession>A0A8J5FDP4</accession>
<dbReference type="Proteomes" id="UP000734854">
    <property type="component" value="Unassembled WGS sequence"/>
</dbReference>
<feature type="region of interest" description="Disordered" evidence="1">
    <location>
        <begin position="147"/>
        <end position="167"/>
    </location>
</feature>
<dbReference type="InterPro" id="IPR039411">
    <property type="entry name" value="NSA2_fam"/>
</dbReference>
<gene>
    <name evidence="2" type="ORF">ZIOFF_059766</name>
</gene>
<evidence type="ECO:0008006" key="4">
    <source>
        <dbReference type="Google" id="ProtNLM"/>
    </source>
</evidence>
<evidence type="ECO:0000313" key="2">
    <source>
        <dbReference type="EMBL" id="KAG6483126.1"/>
    </source>
</evidence>
<organism evidence="2 3">
    <name type="scientific">Zingiber officinale</name>
    <name type="common">Ginger</name>
    <name type="synonym">Amomum zingiber</name>
    <dbReference type="NCBI Taxonomy" id="94328"/>
    <lineage>
        <taxon>Eukaryota</taxon>
        <taxon>Viridiplantae</taxon>
        <taxon>Streptophyta</taxon>
        <taxon>Embryophyta</taxon>
        <taxon>Tracheophyta</taxon>
        <taxon>Spermatophyta</taxon>
        <taxon>Magnoliopsida</taxon>
        <taxon>Liliopsida</taxon>
        <taxon>Zingiberales</taxon>
        <taxon>Zingiberaceae</taxon>
        <taxon>Zingiber</taxon>
    </lineage>
</organism>
<evidence type="ECO:0000313" key="3">
    <source>
        <dbReference type="Proteomes" id="UP000734854"/>
    </source>
</evidence>
<name>A0A8J5FDP4_ZINOF</name>
<reference evidence="2 3" key="1">
    <citation type="submission" date="2020-08" db="EMBL/GenBank/DDBJ databases">
        <title>Plant Genome Project.</title>
        <authorList>
            <person name="Zhang R.-G."/>
        </authorList>
    </citation>
    <scope>NUCLEOTIDE SEQUENCE [LARGE SCALE GENOMIC DNA]</scope>
    <source>
        <tissue evidence="2">Rhizome</tissue>
    </source>
</reference>
<proteinExistence type="predicted"/>
<dbReference type="EMBL" id="JACMSC010000016">
    <property type="protein sequence ID" value="KAG6483126.1"/>
    <property type="molecule type" value="Genomic_DNA"/>
</dbReference>
<dbReference type="AlphaFoldDB" id="A0A8J5FDP4"/>
<keyword evidence="3" id="KW-1185">Reference proteome</keyword>
<protein>
    <recommendedName>
        <fullName evidence="4">Ribosome biogenesis protein NSA2 homolog</fullName>
    </recommendedName>
</protein>
<comment type="caution">
    <text evidence="2">The sequence shown here is derived from an EMBL/GenBank/DDBJ whole genome shotgun (WGS) entry which is preliminary data.</text>
</comment>
<sequence>MPQGDYIELHRKRHGYRLDHFKRKRKKEARVVHERSAYAKKVLGIKGKMFAKKRYAEKALMKKTIAMHEESSSRRKVDDKVHDGALPAYLLDRDTTTTAKVLSNTIKQKRKEKAGKWDVPLPKVRPVAEVEMFRVILSGKRKIEIPLGKVEAEDGSQRRRSKRRWEAEELGKEVGVESLK</sequence>
<dbReference type="PANTHER" id="PTHR12642">
    <property type="entry name" value="RIBOSOME BIOGENESIS PROTEIN NSA2 HOMOLOG"/>
    <property type="match status" value="1"/>
</dbReference>
<evidence type="ECO:0000256" key="1">
    <source>
        <dbReference type="SAM" id="MobiDB-lite"/>
    </source>
</evidence>